<dbReference type="KEGG" id="ein:Eint_031210"/>
<dbReference type="VEuPathDB" id="MicrosporidiaDB:Eint_031210"/>
<proteinExistence type="predicted"/>
<dbReference type="EMBL" id="CP001944">
    <property type="protein sequence ID" value="ADM11263.1"/>
    <property type="molecule type" value="Genomic_DNA"/>
</dbReference>
<feature type="transmembrane region" description="Helical" evidence="1">
    <location>
        <begin position="104"/>
        <end position="121"/>
    </location>
</feature>
<organism evidence="2 3">
    <name type="scientific">Encephalitozoon intestinalis (strain ATCC 50506)</name>
    <name type="common">Microsporidian parasite</name>
    <name type="synonym">Septata intestinalis</name>
    <dbReference type="NCBI Taxonomy" id="876142"/>
    <lineage>
        <taxon>Eukaryota</taxon>
        <taxon>Fungi</taxon>
        <taxon>Fungi incertae sedis</taxon>
        <taxon>Microsporidia</taxon>
        <taxon>Unikaryonidae</taxon>
        <taxon>Encephalitozoon</taxon>
    </lineage>
</organism>
<keyword evidence="1" id="KW-0472">Membrane</keyword>
<keyword evidence="1" id="KW-1133">Transmembrane helix</keyword>
<feature type="transmembrane region" description="Helical" evidence="1">
    <location>
        <begin position="231"/>
        <end position="250"/>
    </location>
</feature>
<name>E0S6C8_ENCIT</name>
<reference evidence="2 3" key="2">
    <citation type="journal article" date="2012" name="Proc. Natl. Acad. Sci. U.S.A.">
        <title>Gain and loss of multiple functionally related, horizontally transferred genes in the reduced genomes of two microsporidian parasites.</title>
        <authorList>
            <person name="Pombert J.-F."/>
            <person name="Selman M."/>
            <person name="Burki F."/>
            <person name="Bardell F.T."/>
            <person name="Farinelli L."/>
            <person name="Solter L.F."/>
            <person name="Whitman D.W."/>
            <person name="Weiss L.M."/>
            <person name="Corradi N."/>
            <person name="Keeling P.J."/>
        </authorList>
    </citation>
    <scope>NUCLEOTIDE SEQUENCE [LARGE SCALE GENOMIC DNA]</scope>
    <source>
        <strain evidence="2 3">ATCC 50506</strain>
    </source>
</reference>
<feature type="transmembrane region" description="Helical" evidence="1">
    <location>
        <begin position="270"/>
        <end position="291"/>
    </location>
</feature>
<evidence type="ECO:0000313" key="2">
    <source>
        <dbReference type="EMBL" id="ADM11263.1"/>
    </source>
</evidence>
<dbReference type="HOGENOM" id="CLU_748082_0_0_1"/>
<keyword evidence="1" id="KW-0812">Transmembrane</keyword>
<protein>
    <submittedName>
        <fullName evidence="2">Uncharacterized protein</fullName>
    </submittedName>
</protein>
<evidence type="ECO:0000256" key="1">
    <source>
        <dbReference type="SAM" id="Phobius"/>
    </source>
</evidence>
<gene>
    <name evidence="2" type="ORF">Eint_031210</name>
</gene>
<sequence length="311" mass="37006">MDTLKKSQDVDGTKRKDRYSKKRERGVFWTFFWLTWTCIVIVILGLIRWDFIFNAIYRIFPPSRYILWPFKRFLEFGLVWSNIEKQAKKIEEVKMVLEIRKAFCIIYTLLIFANITLGFFFKSVISVFKMKTIDLRKVLMLIVRVSILVILLKGKNEKKMKDNLGPEHVIRFVKAQYFFSSAWSLLENIESITFIEILAEVMGCWVVNVVVSHENQDIVENLLNFPKPVNFAIALVLTPFFYIMIMFYLLELTKRIYPFFRRELEISDEFASSCNIAISVVLIILFIWYAYYELSVVINMLEGKKRNYIIF</sequence>
<dbReference type="GeneID" id="9698834"/>
<dbReference type="AlphaFoldDB" id="E0S6C8"/>
<dbReference type="Proteomes" id="UP000002313">
    <property type="component" value="Chromosome III"/>
</dbReference>
<dbReference type="RefSeq" id="XP_003072623.1">
    <property type="nucleotide sequence ID" value="XM_003072577.1"/>
</dbReference>
<evidence type="ECO:0000313" key="3">
    <source>
        <dbReference type="Proteomes" id="UP000002313"/>
    </source>
</evidence>
<keyword evidence="3" id="KW-1185">Reference proteome</keyword>
<reference evidence="2 3" key="1">
    <citation type="journal article" date="2010" name="Nat. Commun.">
        <title>The complete sequence of the smallest known nuclear genome from the microsporidian Encephalitozoon intestinalis.</title>
        <authorList>
            <person name="Corradi N."/>
            <person name="Pombert J.-F."/>
            <person name="Farinelli L."/>
            <person name="Didier E.S."/>
            <person name="Keeling P.J."/>
        </authorList>
    </citation>
    <scope>NUCLEOTIDE SEQUENCE [LARGE SCALE GENOMIC DNA]</scope>
    <source>
        <strain evidence="2 3">ATCC 50506</strain>
    </source>
</reference>
<accession>E0S6C8</accession>
<feature type="transmembrane region" description="Helical" evidence="1">
    <location>
        <begin position="133"/>
        <end position="152"/>
    </location>
</feature>
<feature type="transmembrane region" description="Helical" evidence="1">
    <location>
        <begin position="26"/>
        <end position="46"/>
    </location>
</feature>
<dbReference type="OrthoDB" id="2195834at2759"/>